<comment type="caution">
    <text evidence="1">The sequence shown here is derived from an EMBL/GenBank/DDBJ whole genome shotgun (WGS) entry which is preliminary data.</text>
</comment>
<protein>
    <submittedName>
        <fullName evidence="1">Uncharacterized protein</fullName>
    </submittedName>
</protein>
<dbReference type="EMBL" id="JARRAF010000025">
    <property type="protein sequence ID" value="MDK2125824.1"/>
    <property type="molecule type" value="Genomic_DNA"/>
</dbReference>
<evidence type="ECO:0000313" key="2">
    <source>
        <dbReference type="Proteomes" id="UP001172778"/>
    </source>
</evidence>
<name>A0ABT7E0I8_9NEIS</name>
<sequence length="136" mass="15899">MGFVEVNNWDDEPAKGGIEYSKAIELNGRNYPPPCWVDKERNCFLFVLSVQMNRERSPGECLLCVDGNLIHIEGYRGYEWVEEKEGYSHEYEIERFEVIGDSKIDLEGFIEIFKEAMLVVESRRNWNIVGMNIKIN</sequence>
<gene>
    <name evidence="1" type="ORF">PZA18_17355</name>
</gene>
<keyword evidence="2" id="KW-1185">Reference proteome</keyword>
<evidence type="ECO:0000313" key="1">
    <source>
        <dbReference type="EMBL" id="MDK2125824.1"/>
    </source>
</evidence>
<dbReference type="Proteomes" id="UP001172778">
    <property type="component" value="Unassembled WGS sequence"/>
</dbReference>
<dbReference type="RefSeq" id="WP_284102138.1">
    <property type="nucleotide sequence ID" value="NZ_JARRAF010000025.1"/>
</dbReference>
<organism evidence="1 2">
    <name type="scientific">Parachitinimonas caeni</name>
    <dbReference type="NCBI Taxonomy" id="3031301"/>
    <lineage>
        <taxon>Bacteria</taxon>
        <taxon>Pseudomonadati</taxon>
        <taxon>Pseudomonadota</taxon>
        <taxon>Betaproteobacteria</taxon>
        <taxon>Neisseriales</taxon>
        <taxon>Chitinibacteraceae</taxon>
        <taxon>Parachitinimonas</taxon>
    </lineage>
</organism>
<accession>A0ABT7E0I8</accession>
<reference evidence="1" key="1">
    <citation type="submission" date="2023-03" db="EMBL/GenBank/DDBJ databases">
        <title>Chitinimonas shenzhenensis gen. nov., sp. nov., a novel member of family Burkholderiaceae isolated from activated sludge collected in Shen Zhen, China.</title>
        <authorList>
            <person name="Wang X."/>
        </authorList>
    </citation>
    <scope>NUCLEOTIDE SEQUENCE</scope>
    <source>
        <strain evidence="1">DQS-5</strain>
    </source>
</reference>
<proteinExistence type="predicted"/>